<feature type="region of interest" description="Disordered" evidence="6">
    <location>
        <begin position="113"/>
        <end position="132"/>
    </location>
</feature>
<evidence type="ECO:0000256" key="5">
    <source>
        <dbReference type="ARBA" id="ARBA00023136"/>
    </source>
</evidence>
<evidence type="ECO:0000313" key="9">
    <source>
        <dbReference type="EMBL" id="MBI6882518.1"/>
    </source>
</evidence>
<dbReference type="Pfam" id="PF00448">
    <property type="entry name" value="SRP54"/>
    <property type="match status" value="1"/>
</dbReference>
<keyword evidence="4" id="KW-0342">GTP-binding</keyword>
<dbReference type="GO" id="GO:0005886">
    <property type="term" value="C:plasma membrane"/>
    <property type="evidence" value="ECO:0007669"/>
    <property type="project" value="UniProtKB-SubCell"/>
</dbReference>
<feature type="region of interest" description="Disordered" evidence="6">
    <location>
        <begin position="53"/>
        <end position="88"/>
    </location>
</feature>
<evidence type="ECO:0000256" key="3">
    <source>
        <dbReference type="ARBA" id="ARBA00022741"/>
    </source>
</evidence>
<feature type="domain" description="SRP54-type proteins GTP-binding" evidence="8">
    <location>
        <begin position="320"/>
        <end position="515"/>
    </location>
</feature>
<dbReference type="InterPro" id="IPR027417">
    <property type="entry name" value="P-loop_NTPase"/>
</dbReference>
<dbReference type="InterPro" id="IPR000897">
    <property type="entry name" value="SRP54_GTPase_dom"/>
</dbReference>
<comment type="subcellular location">
    <subcellularLocation>
        <location evidence="1">Cell membrane</location>
        <topology evidence="1">Peripheral membrane protein</topology>
        <orientation evidence="1">Cytoplasmic side</orientation>
    </subcellularLocation>
</comment>
<dbReference type="RefSeq" id="WP_198746135.1">
    <property type="nucleotide sequence ID" value="NZ_JAEHTE010000001.1"/>
</dbReference>
<dbReference type="Proteomes" id="UP000637061">
    <property type="component" value="Unassembled WGS sequence"/>
</dbReference>
<evidence type="ECO:0000256" key="2">
    <source>
        <dbReference type="ARBA" id="ARBA00008531"/>
    </source>
</evidence>
<dbReference type="EMBL" id="JAEHTE010000001">
    <property type="protein sequence ID" value="MBI6882518.1"/>
    <property type="molecule type" value="Genomic_DNA"/>
</dbReference>
<feature type="domain" description="AAA+ ATPase" evidence="7">
    <location>
        <begin position="319"/>
        <end position="493"/>
    </location>
</feature>
<keyword evidence="5" id="KW-0472">Membrane</keyword>
<evidence type="ECO:0000256" key="6">
    <source>
        <dbReference type="SAM" id="MobiDB-lite"/>
    </source>
</evidence>
<protein>
    <recommendedName>
        <fullName evidence="11">Flagellar biosynthesis protein FlhF</fullName>
    </recommendedName>
</protein>
<accession>A0A8I1JI20</accession>
<evidence type="ECO:0000259" key="8">
    <source>
        <dbReference type="SMART" id="SM00962"/>
    </source>
</evidence>
<dbReference type="Gene3D" id="1.20.120.1380">
    <property type="entry name" value="Flagellar FlhF biosynthesis protein, N domain"/>
    <property type="match status" value="1"/>
</dbReference>
<name>A0A8I1JI20_PSEPU</name>
<dbReference type="GO" id="GO:0005047">
    <property type="term" value="F:signal recognition particle binding"/>
    <property type="evidence" value="ECO:0007669"/>
    <property type="project" value="TreeGrafter"/>
</dbReference>
<evidence type="ECO:0000256" key="1">
    <source>
        <dbReference type="ARBA" id="ARBA00004413"/>
    </source>
</evidence>
<dbReference type="GO" id="GO:0005525">
    <property type="term" value="F:GTP binding"/>
    <property type="evidence" value="ECO:0007669"/>
    <property type="project" value="UniProtKB-KW"/>
</dbReference>
<dbReference type="PANTHER" id="PTHR43134:SF3">
    <property type="entry name" value="FLAGELLAR BIOSYNTHESIS PROTEIN FLHF"/>
    <property type="match status" value="1"/>
</dbReference>
<reference evidence="9" key="1">
    <citation type="submission" date="2020-12" db="EMBL/GenBank/DDBJ databases">
        <title>Enhanced detection system for hospital associated transmission using whole genome sequencing surveillance.</title>
        <authorList>
            <person name="Harrison L.H."/>
            <person name="Van Tyne D."/>
            <person name="Marsh J.W."/>
            <person name="Griffith M.P."/>
            <person name="Snyder D.J."/>
            <person name="Cooper V.S."/>
            <person name="Mustapha M."/>
        </authorList>
    </citation>
    <scope>NUCLEOTIDE SEQUENCE</scope>
    <source>
        <strain evidence="9">PSB00042</strain>
    </source>
</reference>
<dbReference type="InterPro" id="IPR003593">
    <property type="entry name" value="AAA+_ATPase"/>
</dbReference>
<organism evidence="9 10">
    <name type="scientific">Pseudomonas putida</name>
    <name type="common">Arthrobacter siderocapsulatus</name>
    <dbReference type="NCBI Taxonomy" id="303"/>
    <lineage>
        <taxon>Bacteria</taxon>
        <taxon>Pseudomonadati</taxon>
        <taxon>Pseudomonadota</taxon>
        <taxon>Gammaproteobacteria</taxon>
        <taxon>Pseudomonadales</taxon>
        <taxon>Pseudomonadaceae</taxon>
        <taxon>Pseudomonas</taxon>
    </lineage>
</organism>
<keyword evidence="3" id="KW-0547">Nucleotide-binding</keyword>
<dbReference type="GO" id="GO:0006614">
    <property type="term" value="P:SRP-dependent cotranslational protein targeting to membrane"/>
    <property type="evidence" value="ECO:0007669"/>
    <property type="project" value="InterPro"/>
</dbReference>
<evidence type="ECO:0000256" key="4">
    <source>
        <dbReference type="ARBA" id="ARBA00023134"/>
    </source>
</evidence>
<dbReference type="SMART" id="SM00962">
    <property type="entry name" value="SRP54"/>
    <property type="match status" value="1"/>
</dbReference>
<gene>
    <name evidence="9" type="ORF">JEU22_01220</name>
</gene>
<dbReference type="PANTHER" id="PTHR43134">
    <property type="entry name" value="SIGNAL RECOGNITION PARTICLE RECEPTOR SUBUNIT ALPHA"/>
    <property type="match status" value="1"/>
</dbReference>
<evidence type="ECO:0008006" key="11">
    <source>
        <dbReference type="Google" id="ProtNLM"/>
    </source>
</evidence>
<comment type="similarity">
    <text evidence="2">Belongs to the GTP-binding SRP family.</text>
</comment>
<comment type="caution">
    <text evidence="9">The sequence shown here is derived from an EMBL/GenBank/DDBJ whole genome shotgun (WGS) entry which is preliminary data.</text>
</comment>
<dbReference type="AlphaFoldDB" id="A0A8I1JI20"/>
<dbReference type="SMART" id="SM00382">
    <property type="entry name" value="AAA"/>
    <property type="match status" value="1"/>
</dbReference>
<dbReference type="SUPFAM" id="SSF52540">
    <property type="entry name" value="P-loop containing nucleoside triphosphate hydrolases"/>
    <property type="match status" value="1"/>
</dbReference>
<evidence type="ECO:0000259" key="7">
    <source>
        <dbReference type="SMART" id="SM00382"/>
    </source>
</evidence>
<dbReference type="Gene3D" id="3.40.50.300">
    <property type="entry name" value="P-loop containing nucleotide triphosphate hydrolases"/>
    <property type="match status" value="1"/>
</dbReference>
<evidence type="ECO:0000313" key="10">
    <source>
        <dbReference type="Proteomes" id="UP000637061"/>
    </source>
</evidence>
<proteinExistence type="inferred from homology"/>
<dbReference type="GO" id="GO:0003924">
    <property type="term" value="F:GTPase activity"/>
    <property type="evidence" value="ECO:0007669"/>
    <property type="project" value="TreeGrafter"/>
</dbReference>
<sequence length="647" mass="70476">MSVKRFTGSNIREIMQEIRAELGDDAAIISNRRVPGGHEVVAMSNVGLQNITEESHSSKPRTSQPEQQPAPAREITVKPVPKPAPAEGLSFDEQLALRSRVREMEKAAEVAPLPNPFSQPASPVRSEPPPVVTQHRKTVGKAAYATQASTPSRSAEFEPGEVTVKLSAPITEQPAAPVTKAIEEPVLEVFEAELVEDHVEPEPSAPVLPSAAERFAEDLRKARAITEWSSQMVGDLNSMQDLIRRQILPRVSQSTVYAEINQLLAKAGFQKDLCTQMLSSLPGELAERRMDRNGISRWIEHALVEQISVMGSPEVWWGGRTVVSMIGSNGVGKSTSIAKLAARFLMDNSASEVVILTTDVEQNDALRSHAELFGIDFQVVNDFEDLDAAIKSYGYKRLVLVDTPGHSFRSKKLSGSLARLAKVSGPMKVMLILNSSSEAESLEAMTGAYIAAAEKAGLTLSDCVVTKLDEAIRIGALISTMARHKLRLNYQSDGDGVLEDFERGSALALVRQSMECYSVGLEISAVDGTKDNGEQFDIMRATLLENVGEMTQILTSIRREFKNAGFVEATKFLSSATGSRRELPFGKMLEEQKGTEVVSKSGKPGLLWHTNDYPVESAYFNLSAGSSYSEKPQLLPNAGQKAIRSVN</sequence>